<dbReference type="Gene3D" id="1.10.10.10">
    <property type="entry name" value="Winged helix-like DNA-binding domain superfamily/Winged helix DNA-binding domain"/>
    <property type="match status" value="1"/>
</dbReference>
<comment type="caution">
    <text evidence="7">The sequence shown here is derived from an EMBL/GenBank/DDBJ whole genome shotgun (WGS) entry which is preliminary data.</text>
</comment>
<dbReference type="InterPro" id="IPR023120">
    <property type="entry name" value="WHTH_transcript_rep_HrcA_IDD"/>
</dbReference>
<comment type="similarity">
    <text evidence="5">Belongs to the HrcA family.</text>
</comment>
<feature type="domain" description="Heat-inducible transcription repressor HrcA C-terminal" evidence="6">
    <location>
        <begin position="108"/>
        <end position="332"/>
    </location>
</feature>
<evidence type="ECO:0000313" key="8">
    <source>
        <dbReference type="Proteomes" id="UP000782312"/>
    </source>
</evidence>
<proteinExistence type="inferred from homology"/>
<dbReference type="InterPro" id="IPR029016">
    <property type="entry name" value="GAF-like_dom_sf"/>
</dbReference>
<dbReference type="InterPro" id="IPR002571">
    <property type="entry name" value="HrcA"/>
</dbReference>
<dbReference type="Gene3D" id="3.30.390.60">
    <property type="entry name" value="Heat-inducible transcription repressor hrca homolog, domain 3"/>
    <property type="match status" value="1"/>
</dbReference>
<keyword evidence="1 5" id="KW-0678">Repressor</keyword>
<dbReference type="NCBIfam" id="TIGR00331">
    <property type="entry name" value="hrcA"/>
    <property type="match status" value="1"/>
</dbReference>
<dbReference type="SUPFAM" id="SSF55781">
    <property type="entry name" value="GAF domain-like"/>
    <property type="match status" value="1"/>
</dbReference>
<dbReference type="GO" id="GO:0003677">
    <property type="term" value="F:DNA binding"/>
    <property type="evidence" value="ECO:0007669"/>
    <property type="project" value="InterPro"/>
</dbReference>
<dbReference type="InterPro" id="IPR021153">
    <property type="entry name" value="HrcA_C"/>
</dbReference>
<evidence type="ECO:0000256" key="3">
    <source>
        <dbReference type="ARBA" id="ARBA00023016"/>
    </source>
</evidence>
<comment type="function">
    <text evidence="5">Negative regulator of class I heat shock genes (grpE-dnaK-dnaJ and groELS operons). Prevents heat-shock induction of these operons.</text>
</comment>
<evidence type="ECO:0000256" key="4">
    <source>
        <dbReference type="ARBA" id="ARBA00023163"/>
    </source>
</evidence>
<dbReference type="InterPro" id="IPR036390">
    <property type="entry name" value="WH_DNA-bd_sf"/>
</dbReference>
<protein>
    <recommendedName>
        <fullName evidence="5">Heat-inducible transcription repressor HrcA</fullName>
    </recommendedName>
</protein>
<sequence>MASSDLPLRSQEILRAIVNLFVETGEPVGSRTLSKRAPLACSPATIRNIMSDLAEAGLLSKPHISAGRMPTDLGYRFYVDGLMDRHELTPEERLTIRASYNRDALQVEQILSHASRVLSELTNQAGLVLLPGGAQLEFKHIEFIRMTERQILVVIVAKSGLVQTRIAVTEEDLLQEELDRISRYLNDEFKDLSLREVRQRVIERMEEDRDNFDELYRRALELSQRAFVEGAEETGETLVVEGASRVLSQPDFSGDVEKLRSLYRAFEEKNKLVQLLDRCLSSTEIAVIIGAENKIEGMDDCSLVARCLYVGGKPLGTIGVIGPKRMRYDRIIPLVDWTADSLTQFMSQGDDR</sequence>
<dbReference type="InterPro" id="IPR036388">
    <property type="entry name" value="WH-like_DNA-bd_sf"/>
</dbReference>
<gene>
    <name evidence="5 7" type="primary">hrcA</name>
    <name evidence="7" type="ORF">HYZ11_01270</name>
</gene>
<dbReference type="PIRSF" id="PIRSF005485">
    <property type="entry name" value="HrcA"/>
    <property type="match status" value="1"/>
</dbReference>
<reference evidence="7" key="1">
    <citation type="submission" date="2020-07" db="EMBL/GenBank/DDBJ databases">
        <title>Huge and variable diversity of episymbiotic CPR bacteria and DPANN archaea in groundwater ecosystems.</title>
        <authorList>
            <person name="He C.Y."/>
            <person name="Keren R."/>
            <person name="Whittaker M."/>
            <person name="Farag I.F."/>
            <person name="Doudna J."/>
            <person name="Cate J.H.D."/>
            <person name="Banfield J.F."/>
        </authorList>
    </citation>
    <scope>NUCLEOTIDE SEQUENCE</scope>
    <source>
        <strain evidence="7">NC_groundwater_763_Ag_S-0.2um_68_21</strain>
    </source>
</reference>
<dbReference type="GO" id="GO:0045892">
    <property type="term" value="P:negative regulation of DNA-templated transcription"/>
    <property type="evidence" value="ECO:0007669"/>
    <property type="project" value="UniProtKB-UniRule"/>
</dbReference>
<organism evidence="7 8">
    <name type="scientific">Tectimicrobiota bacterium</name>
    <dbReference type="NCBI Taxonomy" id="2528274"/>
    <lineage>
        <taxon>Bacteria</taxon>
        <taxon>Pseudomonadati</taxon>
        <taxon>Nitrospinota/Tectimicrobiota group</taxon>
        <taxon>Candidatus Tectimicrobiota</taxon>
    </lineage>
</organism>
<evidence type="ECO:0000256" key="1">
    <source>
        <dbReference type="ARBA" id="ARBA00022491"/>
    </source>
</evidence>
<evidence type="ECO:0000256" key="2">
    <source>
        <dbReference type="ARBA" id="ARBA00023015"/>
    </source>
</evidence>
<keyword evidence="3 5" id="KW-0346">Stress response</keyword>
<dbReference type="Proteomes" id="UP000782312">
    <property type="component" value="Unassembled WGS sequence"/>
</dbReference>
<evidence type="ECO:0000256" key="5">
    <source>
        <dbReference type="HAMAP-Rule" id="MF_00081"/>
    </source>
</evidence>
<dbReference type="AlphaFoldDB" id="A0A932MKL7"/>
<evidence type="ECO:0000313" key="7">
    <source>
        <dbReference type="EMBL" id="MBI3126219.1"/>
    </source>
</evidence>
<dbReference type="Pfam" id="PF01628">
    <property type="entry name" value="HrcA"/>
    <property type="match status" value="1"/>
</dbReference>
<dbReference type="SUPFAM" id="SSF46785">
    <property type="entry name" value="Winged helix' DNA-binding domain"/>
    <property type="match status" value="1"/>
</dbReference>
<accession>A0A932MKL7</accession>
<dbReference type="Gene3D" id="3.30.450.40">
    <property type="match status" value="1"/>
</dbReference>
<dbReference type="PANTHER" id="PTHR34824:SF1">
    <property type="entry name" value="HEAT-INDUCIBLE TRANSCRIPTION REPRESSOR HRCA"/>
    <property type="match status" value="1"/>
</dbReference>
<dbReference type="EMBL" id="JACPUR010000001">
    <property type="protein sequence ID" value="MBI3126219.1"/>
    <property type="molecule type" value="Genomic_DNA"/>
</dbReference>
<name>A0A932MKL7_UNCTE</name>
<dbReference type="HAMAP" id="MF_00081">
    <property type="entry name" value="HrcA"/>
    <property type="match status" value="1"/>
</dbReference>
<keyword evidence="4 5" id="KW-0804">Transcription</keyword>
<dbReference type="PANTHER" id="PTHR34824">
    <property type="entry name" value="HEAT-INDUCIBLE TRANSCRIPTION REPRESSOR HRCA"/>
    <property type="match status" value="1"/>
</dbReference>
<keyword evidence="2 5" id="KW-0805">Transcription regulation</keyword>
<evidence type="ECO:0000259" key="6">
    <source>
        <dbReference type="Pfam" id="PF01628"/>
    </source>
</evidence>